<dbReference type="UniPathway" id="UPA00253">
    <property type="reaction ID" value="UER00327"/>
</dbReference>
<name>A0A1J4RZ20_9BACT</name>
<evidence type="ECO:0000256" key="6">
    <source>
        <dbReference type="ARBA" id="ARBA00022679"/>
    </source>
</evidence>
<keyword evidence="6" id="KW-0808">Transferase</keyword>
<reference evidence="11 12" key="1">
    <citation type="journal article" date="2016" name="Environ. Microbiol.">
        <title>Genomic resolution of a cold subsurface aquifer community provides metabolic insights for novel microbes adapted to high CO concentrations.</title>
        <authorList>
            <person name="Probst A.J."/>
            <person name="Castelle C.J."/>
            <person name="Singh A."/>
            <person name="Brown C.T."/>
            <person name="Anantharaman K."/>
            <person name="Sharon I."/>
            <person name="Hug L.A."/>
            <person name="Burstein D."/>
            <person name="Emerson J.B."/>
            <person name="Thomas B.C."/>
            <person name="Banfield J.F."/>
        </authorList>
    </citation>
    <scope>NUCLEOTIDE SEQUENCE [LARGE SCALE GENOMIC DNA]</scope>
    <source>
        <strain evidence="11">CG1_02_44_10</strain>
    </source>
</reference>
<dbReference type="Gene3D" id="3.40.50.10800">
    <property type="entry name" value="NadA-like"/>
    <property type="match status" value="3"/>
</dbReference>
<keyword evidence="5" id="KW-0662">Pyridine nucleotide biosynthesis</keyword>
<sequence length="369" mass="41404">MTKNPPLLTQQEIYEQFKIKYSQYSPDFELLIKAGQVEKLNRLVREKNAVILKHNYMSWDLQCDEVLGIRGDSLELSRKAGETEADIILFLGVKFMAETAKVLNPKKTVLIPSLKAGCSLASSIAGADVRKLKQMFPGIPVVAYVNTDADTKSEVDVCCASGNASKVVQWAMKEWKTNKVIFLPDKFLAQNVAREMGADIFFPNVSADATTTTKEFALRTKHIAPKTPIFIGWEGKCEVHEKFTPEDVDGLRHDFPGVYIMAHPECPPEVVKKVDFAGSTGEMIKNVTSPDVQDRQVAFFTECAMVEILAAQHKNVLQVCSIQKRCPHMAQNNLETVIEALEKMQYKITVPEDLRKKAELPIRRMIAVK</sequence>
<dbReference type="SUPFAM" id="SSF142754">
    <property type="entry name" value="NadA-like"/>
    <property type="match status" value="1"/>
</dbReference>
<dbReference type="EMBL" id="MNUK01000039">
    <property type="protein sequence ID" value="OIN91652.1"/>
    <property type="molecule type" value="Genomic_DNA"/>
</dbReference>
<evidence type="ECO:0000256" key="9">
    <source>
        <dbReference type="ARBA" id="ARBA00023014"/>
    </source>
</evidence>
<dbReference type="NCBIfam" id="NF006879">
    <property type="entry name" value="PRK09375.1-4"/>
    <property type="match status" value="1"/>
</dbReference>
<dbReference type="InterPro" id="IPR036094">
    <property type="entry name" value="NadA_sf"/>
</dbReference>
<evidence type="ECO:0000256" key="10">
    <source>
        <dbReference type="NCBIfam" id="TIGR00550"/>
    </source>
</evidence>
<keyword evidence="4" id="KW-0004">4Fe-4S</keyword>
<evidence type="ECO:0000256" key="8">
    <source>
        <dbReference type="ARBA" id="ARBA00023004"/>
    </source>
</evidence>
<evidence type="ECO:0000313" key="11">
    <source>
        <dbReference type="EMBL" id="OIN91652.1"/>
    </source>
</evidence>
<evidence type="ECO:0000256" key="4">
    <source>
        <dbReference type="ARBA" id="ARBA00022485"/>
    </source>
</evidence>
<comment type="cofactor">
    <cofactor evidence="1">
        <name>[4Fe-4S] cluster</name>
        <dbReference type="ChEBI" id="CHEBI:49883"/>
    </cofactor>
</comment>
<dbReference type="NCBIfam" id="TIGR00550">
    <property type="entry name" value="nadA"/>
    <property type="match status" value="1"/>
</dbReference>
<dbReference type="PANTHER" id="PTHR30573:SF0">
    <property type="entry name" value="QUINOLINATE SYNTHASE, CHLOROPLASTIC"/>
    <property type="match status" value="1"/>
</dbReference>
<evidence type="ECO:0000313" key="12">
    <source>
        <dbReference type="Proteomes" id="UP000182345"/>
    </source>
</evidence>
<proteinExistence type="predicted"/>
<dbReference type="InterPro" id="IPR003473">
    <property type="entry name" value="NadA"/>
</dbReference>
<evidence type="ECO:0000256" key="2">
    <source>
        <dbReference type="ARBA" id="ARBA00005065"/>
    </source>
</evidence>
<dbReference type="PANTHER" id="PTHR30573">
    <property type="entry name" value="QUINOLINATE SYNTHETASE A"/>
    <property type="match status" value="1"/>
</dbReference>
<comment type="pathway">
    <text evidence="2">Cofactor biosynthesis; NAD(+) biosynthesis; quinolinate from iminoaspartate: step 1/1.</text>
</comment>
<protein>
    <recommendedName>
        <fullName evidence="3 10">Quinolinate synthase</fullName>
        <ecNumber evidence="3 10">2.5.1.72</ecNumber>
    </recommendedName>
</protein>
<dbReference type="GO" id="GO:0008987">
    <property type="term" value="F:quinolinate synthetase A activity"/>
    <property type="evidence" value="ECO:0007669"/>
    <property type="project" value="UniProtKB-UniRule"/>
</dbReference>
<dbReference type="Proteomes" id="UP000182345">
    <property type="component" value="Unassembled WGS sequence"/>
</dbReference>
<gene>
    <name evidence="11" type="ORF">AUJ42_01555</name>
</gene>
<dbReference type="GO" id="GO:0005829">
    <property type="term" value="C:cytosol"/>
    <property type="evidence" value="ECO:0007669"/>
    <property type="project" value="TreeGrafter"/>
</dbReference>
<dbReference type="GO" id="GO:0051539">
    <property type="term" value="F:4 iron, 4 sulfur cluster binding"/>
    <property type="evidence" value="ECO:0007669"/>
    <property type="project" value="UniProtKB-KW"/>
</dbReference>
<keyword evidence="8" id="KW-0408">Iron</keyword>
<keyword evidence="9" id="KW-0411">Iron-sulfur</keyword>
<evidence type="ECO:0000256" key="7">
    <source>
        <dbReference type="ARBA" id="ARBA00022723"/>
    </source>
</evidence>
<evidence type="ECO:0000256" key="3">
    <source>
        <dbReference type="ARBA" id="ARBA00012669"/>
    </source>
</evidence>
<dbReference type="GO" id="GO:0034628">
    <property type="term" value="P:'de novo' NAD+ biosynthetic process from L-aspartate"/>
    <property type="evidence" value="ECO:0007669"/>
    <property type="project" value="TreeGrafter"/>
</dbReference>
<dbReference type="AlphaFoldDB" id="A0A1J4RZ20"/>
<dbReference type="EC" id="2.5.1.72" evidence="3 10"/>
<evidence type="ECO:0000256" key="1">
    <source>
        <dbReference type="ARBA" id="ARBA00001966"/>
    </source>
</evidence>
<comment type="caution">
    <text evidence="11">The sequence shown here is derived from an EMBL/GenBank/DDBJ whole genome shotgun (WGS) entry which is preliminary data.</text>
</comment>
<organism evidence="11 12">
    <name type="scientific">Candidatus Collierbacteria bacterium CG1_02_44_10</name>
    <dbReference type="NCBI Taxonomy" id="1805087"/>
    <lineage>
        <taxon>Bacteria</taxon>
        <taxon>Candidatus Collieribacteriota</taxon>
    </lineage>
</organism>
<dbReference type="Pfam" id="PF02445">
    <property type="entry name" value="NadA"/>
    <property type="match status" value="1"/>
</dbReference>
<evidence type="ECO:0000256" key="5">
    <source>
        <dbReference type="ARBA" id="ARBA00022642"/>
    </source>
</evidence>
<keyword evidence="7" id="KW-0479">Metal-binding</keyword>
<dbReference type="GO" id="GO:0046872">
    <property type="term" value="F:metal ion binding"/>
    <property type="evidence" value="ECO:0007669"/>
    <property type="project" value="UniProtKB-KW"/>
</dbReference>
<accession>A0A1J4RZ20</accession>